<proteinExistence type="predicted"/>
<sequence>MSATTNEEYWKKLTINSKQPLFDKFLDDMKGLLGTVLLVSTELHIWWSRYALSVRAIWGEKRYQQKLIGIRSLLLNSVPDRMPLDAKVWFDEQQKQAKSIQLEADISRTEAIHRERLRIHAAEKHVSRTEHHLLGQGENGCGELFEDDEDSDYVQRLYTSSPSQSESTSSTTFEHSSDVTLKLEGFFHDRDTSADTLLRSGFIVEKQLEIIALHEGFPERPEHSCILNLDDPFCMEFFRPTHNQESLQTQNPKDELRQVWNSLRTSYNCFSDPKVFDFNTDYTACQKQLDEIEAVSIFCAVAKLGKDIKLCLELWLERDVVRTEADLFRQIWEKIFSVRPSVIVTTSPETTMRASKFRKLNTQDKKNIRGLQSDLSWEIGGITLCWAEGKKGDWVSNHLQANSAFLKAAKGSKDCIDYIQTHYSHNVEVFFSTLLENEFKLFSSVKLASGMIMAGLVFSHRLPRDFHGMRILVQIYRDLLKFMVRKRLK</sequence>
<dbReference type="Proteomes" id="UP001211907">
    <property type="component" value="Unassembled WGS sequence"/>
</dbReference>
<protein>
    <submittedName>
        <fullName evidence="1">Uncharacterized protein</fullName>
    </submittedName>
</protein>
<accession>A0AAD5X949</accession>
<name>A0AAD5X949_9FUNG</name>
<keyword evidence="2" id="KW-1185">Reference proteome</keyword>
<dbReference type="EMBL" id="JADGJH010001995">
    <property type="protein sequence ID" value="KAJ3105557.1"/>
    <property type="molecule type" value="Genomic_DNA"/>
</dbReference>
<evidence type="ECO:0000313" key="1">
    <source>
        <dbReference type="EMBL" id="KAJ3105557.1"/>
    </source>
</evidence>
<evidence type="ECO:0000313" key="2">
    <source>
        <dbReference type="Proteomes" id="UP001211907"/>
    </source>
</evidence>
<comment type="caution">
    <text evidence="1">The sequence shown here is derived from an EMBL/GenBank/DDBJ whole genome shotgun (WGS) entry which is preliminary data.</text>
</comment>
<dbReference type="AlphaFoldDB" id="A0AAD5X949"/>
<reference evidence="1" key="1">
    <citation type="submission" date="2020-05" db="EMBL/GenBank/DDBJ databases">
        <title>Phylogenomic resolution of chytrid fungi.</title>
        <authorList>
            <person name="Stajich J.E."/>
            <person name="Amses K."/>
            <person name="Simmons R."/>
            <person name="Seto K."/>
            <person name="Myers J."/>
            <person name="Bonds A."/>
            <person name="Quandt C.A."/>
            <person name="Barry K."/>
            <person name="Liu P."/>
            <person name="Grigoriev I."/>
            <person name="Longcore J.E."/>
            <person name="James T.Y."/>
        </authorList>
    </citation>
    <scope>NUCLEOTIDE SEQUENCE</scope>
    <source>
        <strain evidence="1">JEL0513</strain>
    </source>
</reference>
<gene>
    <name evidence="1" type="ORF">HK100_003849</name>
</gene>
<organism evidence="1 2">
    <name type="scientific">Physocladia obscura</name>
    <dbReference type="NCBI Taxonomy" id="109957"/>
    <lineage>
        <taxon>Eukaryota</taxon>
        <taxon>Fungi</taxon>
        <taxon>Fungi incertae sedis</taxon>
        <taxon>Chytridiomycota</taxon>
        <taxon>Chytridiomycota incertae sedis</taxon>
        <taxon>Chytridiomycetes</taxon>
        <taxon>Chytridiales</taxon>
        <taxon>Chytriomycetaceae</taxon>
        <taxon>Physocladia</taxon>
    </lineage>
</organism>